<feature type="region of interest" description="Disordered" evidence="1">
    <location>
        <begin position="104"/>
        <end position="123"/>
    </location>
</feature>
<proteinExistence type="predicted"/>
<evidence type="ECO:0000256" key="1">
    <source>
        <dbReference type="SAM" id="MobiDB-lite"/>
    </source>
</evidence>
<name>D7VTE4_SPHSI</name>
<protein>
    <submittedName>
        <fullName evidence="2">Uncharacterized protein</fullName>
    </submittedName>
</protein>
<accession>D7VTE4</accession>
<feature type="region of interest" description="Disordered" evidence="1">
    <location>
        <begin position="38"/>
        <end position="91"/>
    </location>
</feature>
<sequence>MHGNRKYYSSNLFGSPPQKKSHQITEPATHVLFKTQLQTSGHHLRTRSGNQLHEAQSAAQQANQAKILATQAKTANHTASTANQKLGRHPQIYPTAAYRQNSSLYGTESNHCHPTKAKRKPLI</sequence>
<dbReference type="HOGENOM" id="CLU_2013804_0_0_10"/>
<feature type="compositionally biased region" description="Polar residues" evidence="1">
    <location>
        <begin position="38"/>
        <end position="54"/>
    </location>
</feature>
<feature type="compositionally biased region" description="Polar residues" evidence="1">
    <location>
        <begin position="71"/>
        <end position="84"/>
    </location>
</feature>
<evidence type="ECO:0000313" key="2">
    <source>
        <dbReference type="EMBL" id="EFK57045.1"/>
    </source>
</evidence>
<evidence type="ECO:0000313" key="3">
    <source>
        <dbReference type="Proteomes" id="UP000006258"/>
    </source>
</evidence>
<dbReference type="Proteomes" id="UP000006258">
    <property type="component" value="Unassembled WGS sequence"/>
</dbReference>
<gene>
    <name evidence="2" type="ORF">HMPREF0766_14248</name>
</gene>
<dbReference type="EMBL" id="ACHA02000012">
    <property type="protein sequence ID" value="EFK57045.1"/>
    <property type="molecule type" value="Genomic_DNA"/>
</dbReference>
<feature type="region of interest" description="Disordered" evidence="1">
    <location>
        <begin position="1"/>
        <end position="24"/>
    </location>
</feature>
<feature type="compositionally biased region" description="Basic residues" evidence="1">
    <location>
        <begin position="113"/>
        <end position="123"/>
    </location>
</feature>
<dbReference type="AlphaFoldDB" id="D7VTE4"/>
<feature type="compositionally biased region" description="Low complexity" evidence="1">
    <location>
        <begin position="55"/>
        <end position="65"/>
    </location>
</feature>
<keyword evidence="3" id="KW-1185">Reference proteome</keyword>
<organism evidence="2 3">
    <name type="scientific">Sphingobacterium spiritivorum ATCC 33861</name>
    <dbReference type="NCBI Taxonomy" id="525373"/>
    <lineage>
        <taxon>Bacteria</taxon>
        <taxon>Pseudomonadati</taxon>
        <taxon>Bacteroidota</taxon>
        <taxon>Sphingobacteriia</taxon>
        <taxon>Sphingobacteriales</taxon>
        <taxon>Sphingobacteriaceae</taxon>
        <taxon>Sphingobacterium</taxon>
    </lineage>
</organism>
<reference evidence="2" key="1">
    <citation type="submission" date="2010-07" db="EMBL/GenBank/DDBJ databases">
        <authorList>
            <person name="Muzny D."/>
            <person name="Qin X."/>
            <person name="Buhay C."/>
            <person name="Dugan-Rocha S."/>
            <person name="Ding Y."/>
            <person name="Chen G."/>
            <person name="Hawes A."/>
            <person name="Holder M."/>
            <person name="Jhangiani S."/>
            <person name="Johnson A."/>
            <person name="Khan Z."/>
            <person name="Li Z."/>
            <person name="Liu W."/>
            <person name="Liu X."/>
            <person name="Perez L."/>
            <person name="Shen H."/>
            <person name="Wang Q."/>
            <person name="Watt J."/>
            <person name="Xi L."/>
            <person name="Xin Y."/>
            <person name="Zhou J."/>
            <person name="Deng J."/>
            <person name="Jiang H."/>
            <person name="Liu Y."/>
            <person name="Qu J."/>
            <person name="Song X.-Z."/>
            <person name="Zhang L."/>
            <person name="Villasana D."/>
            <person name="Johnson A."/>
            <person name="Liu J."/>
            <person name="Liyanage D."/>
            <person name="Lorensuhewa L."/>
            <person name="Robinson T."/>
            <person name="Song A."/>
            <person name="Song B.-B."/>
            <person name="Dinh H."/>
            <person name="Thornton R."/>
            <person name="Coyle M."/>
            <person name="Francisco L."/>
            <person name="Jackson L."/>
            <person name="Javaid M."/>
            <person name="Korchina V."/>
            <person name="Kovar C."/>
            <person name="Mata R."/>
            <person name="Mathew T."/>
            <person name="Ngo R."/>
            <person name="Nguyen L."/>
            <person name="Nguyen N."/>
            <person name="Okwuonu G."/>
            <person name="Ongeri F."/>
            <person name="Pham C."/>
            <person name="Simmons D."/>
            <person name="Wilczek-Boney K."/>
            <person name="Hale W."/>
            <person name="Jakkamsetti A."/>
            <person name="Pham P."/>
            <person name="Ruth R."/>
            <person name="San Lucas F."/>
            <person name="Warren J."/>
            <person name="Zhang J."/>
            <person name="Zhao Z."/>
            <person name="Zhou C."/>
            <person name="Zhu D."/>
            <person name="Lee S."/>
            <person name="Bess C."/>
            <person name="Blankenburg K."/>
            <person name="Forbes L."/>
            <person name="Fu Q."/>
            <person name="Gubbala S."/>
            <person name="Hirani K."/>
            <person name="Jayaseelan J.C."/>
            <person name="Lara F."/>
            <person name="Munidasa M."/>
            <person name="Palculict T."/>
            <person name="Patil S."/>
            <person name="Pu L.-L."/>
            <person name="Saada N."/>
            <person name="Tang L."/>
            <person name="Weissenberger G."/>
            <person name="Zhu Y."/>
            <person name="Hemphill L."/>
            <person name="Shang Y."/>
            <person name="Youmans B."/>
            <person name="Ayvaz T."/>
            <person name="Ross M."/>
            <person name="Santibanez J."/>
            <person name="Aqrawi P."/>
            <person name="Gross S."/>
            <person name="Joshi V."/>
            <person name="Fowler G."/>
            <person name="Nazareth L."/>
            <person name="Reid J."/>
            <person name="Worley K."/>
            <person name="Petrosino J."/>
            <person name="Highlander S."/>
            <person name="Gibbs R."/>
        </authorList>
    </citation>
    <scope>NUCLEOTIDE SEQUENCE [LARGE SCALE GENOMIC DNA]</scope>
    <source>
        <strain evidence="2">ATCC 33861</strain>
    </source>
</reference>
<dbReference type="STRING" id="525373.HMPREF0766_14248"/>
<comment type="caution">
    <text evidence="2">The sequence shown here is derived from an EMBL/GenBank/DDBJ whole genome shotgun (WGS) entry which is preliminary data.</text>
</comment>